<accession>A0AAV5FQX7</accession>
<name>A0AAV5FQX7_ELECO</name>
<gene>
    <name evidence="1" type="primary">gb26195</name>
    <name evidence="1" type="ORF">PR202_gb26195</name>
</gene>
<comment type="caution">
    <text evidence="1">The sequence shown here is derived from an EMBL/GenBank/DDBJ whole genome shotgun (WGS) entry which is preliminary data.</text>
</comment>
<dbReference type="EMBL" id="BQKI01000094">
    <property type="protein sequence ID" value="GJN37263.1"/>
    <property type="molecule type" value="Genomic_DNA"/>
</dbReference>
<protein>
    <submittedName>
        <fullName evidence="1">Uncharacterized protein</fullName>
    </submittedName>
</protein>
<keyword evidence="2" id="KW-1185">Reference proteome</keyword>
<organism evidence="1 2">
    <name type="scientific">Eleusine coracana subsp. coracana</name>
    <dbReference type="NCBI Taxonomy" id="191504"/>
    <lineage>
        <taxon>Eukaryota</taxon>
        <taxon>Viridiplantae</taxon>
        <taxon>Streptophyta</taxon>
        <taxon>Embryophyta</taxon>
        <taxon>Tracheophyta</taxon>
        <taxon>Spermatophyta</taxon>
        <taxon>Magnoliopsida</taxon>
        <taxon>Liliopsida</taxon>
        <taxon>Poales</taxon>
        <taxon>Poaceae</taxon>
        <taxon>PACMAD clade</taxon>
        <taxon>Chloridoideae</taxon>
        <taxon>Cynodonteae</taxon>
        <taxon>Eleusininae</taxon>
        <taxon>Eleusine</taxon>
    </lineage>
</organism>
<reference evidence="1" key="2">
    <citation type="submission" date="2021-12" db="EMBL/GenBank/DDBJ databases">
        <title>Resequencing data analysis of finger millet.</title>
        <authorList>
            <person name="Hatakeyama M."/>
            <person name="Aluri S."/>
            <person name="Balachadran M.T."/>
            <person name="Sivarajan S.R."/>
            <person name="Poveda L."/>
            <person name="Shimizu-Inatsugi R."/>
            <person name="Schlapbach R."/>
            <person name="Sreeman S.M."/>
            <person name="Shimizu K.K."/>
        </authorList>
    </citation>
    <scope>NUCLEOTIDE SEQUENCE</scope>
</reference>
<dbReference type="AlphaFoldDB" id="A0AAV5FQX7"/>
<proteinExistence type="predicted"/>
<evidence type="ECO:0000313" key="1">
    <source>
        <dbReference type="EMBL" id="GJN37263.1"/>
    </source>
</evidence>
<evidence type="ECO:0000313" key="2">
    <source>
        <dbReference type="Proteomes" id="UP001054889"/>
    </source>
</evidence>
<dbReference type="Proteomes" id="UP001054889">
    <property type="component" value="Unassembled WGS sequence"/>
</dbReference>
<sequence>MLKLPSQFLSTGFGGIQQSFSPTWYQTRVRVSLLPPSSNPPPSPLPWSSAGRRPPLPSLLLPFPPLPCSSSRAPAPAATTAVAGQLRVWTAVTAADTVDPAVGGLDLPAAVPDLAAALSATPVVTHPAAAAAAIARAAAAGPVAAQAAAAAVAPALAAQATTATTTGPVGA</sequence>
<reference evidence="1" key="1">
    <citation type="journal article" date="2018" name="DNA Res.">
        <title>Multiple hybrid de novo genome assembly of finger millet, an orphan allotetraploid crop.</title>
        <authorList>
            <person name="Hatakeyama M."/>
            <person name="Aluri S."/>
            <person name="Balachadran M.T."/>
            <person name="Sivarajan S.R."/>
            <person name="Patrignani A."/>
            <person name="Gruter S."/>
            <person name="Poveda L."/>
            <person name="Shimizu-Inatsugi R."/>
            <person name="Baeten J."/>
            <person name="Francoijs K.J."/>
            <person name="Nataraja K.N."/>
            <person name="Reddy Y.A.N."/>
            <person name="Phadnis S."/>
            <person name="Ravikumar R.L."/>
            <person name="Schlapbach R."/>
            <person name="Sreeman S.M."/>
            <person name="Shimizu K.K."/>
        </authorList>
    </citation>
    <scope>NUCLEOTIDE SEQUENCE</scope>
</reference>